<evidence type="ECO:0000259" key="5">
    <source>
        <dbReference type="SMART" id="SM00470"/>
    </source>
</evidence>
<dbReference type="SUPFAM" id="SSF110849">
    <property type="entry name" value="ParB/Sulfiredoxin"/>
    <property type="match status" value="1"/>
</dbReference>
<evidence type="ECO:0000256" key="4">
    <source>
        <dbReference type="SAM" id="MobiDB-lite"/>
    </source>
</evidence>
<dbReference type="GO" id="GO:0007059">
    <property type="term" value="P:chromosome segregation"/>
    <property type="evidence" value="ECO:0007669"/>
    <property type="project" value="UniProtKB-KW"/>
</dbReference>
<dbReference type="FunFam" id="1.10.10.2830:FF:000001">
    <property type="entry name" value="Chromosome partitioning protein ParB"/>
    <property type="match status" value="1"/>
</dbReference>
<comment type="similarity">
    <text evidence="1">Belongs to the ParB family.</text>
</comment>
<feature type="region of interest" description="Disordered" evidence="4">
    <location>
        <begin position="213"/>
        <end position="258"/>
    </location>
</feature>
<organism evidence="6 7">
    <name type="scientific">Egibacter rhizosphaerae</name>
    <dbReference type="NCBI Taxonomy" id="1670831"/>
    <lineage>
        <taxon>Bacteria</taxon>
        <taxon>Bacillati</taxon>
        <taxon>Actinomycetota</taxon>
        <taxon>Nitriliruptoria</taxon>
        <taxon>Egibacterales</taxon>
        <taxon>Egibacteraceae</taxon>
        <taxon>Egibacter</taxon>
    </lineage>
</organism>
<dbReference type="SUPFAM" id="SSF109709">
    <property type="entry name" value="KorB DNA-binding domain-like"/>
    <property type="match status" value="1"/>
</dbReference>
<dbReference type="InterPro" id="IPR050336">
    <property type="entry name" value="Chromosome_partition/occlusion"/>
</dbReference>
<accession>A0A411YFU7</accession>
<dbReference type="OrthoDB" id="9802051at2"/>
<dbReference type="Gene3D" id="3.90.1530.30">
    <property type="match status" value="1"/>
</dbReference>
<dbReference type="GO" id="GO:0045881">
    <property type="term" value="P:positive regulation of sporulation resulting in formation of a cellular spore"/>
    <property type="evidence" value="ECO:0007669"/>
    <property type="project" value="TreeGrafter"/>
</dbReference>
<dbReference type="KEGG" id="erz:ER308_10850"/>
<dbReference type="RefSeq" id="WP_131155004.1">
    <property type="nucleotide sequence ID" value="NZ_CP036402.1"/>
</dbReference>
<dbReference type="NCBIfam" id="TIGR00180">
    <property type="entry name" value="parB_part"/>
    <property type="match status" value="1"/>
</dbReference>
<dbReference type="Pfam" id="PF17762">
    <property type="entry name" value="HTH_ParB"/>
    <property type="match status" value="1"/>
</dbReference>
<dbReference type="SMART" id="SM00470">
    <property type="entry name" value="ParB"/>
    <property type="match status" value="1"/>
</dbReference>
<feature type="compositionally biased region" description="Basic and acidic residues" evidence="4">
    <location>
        <begin position="225"/>
        <end position="247"/>
    </location>
</feature>
<name>A0A411YFU7_9ACTN</name>
<dbReference type="Pfam" id="PF23552">
    <property type="entry name" value="ParB_C"/>
    <property type="match status" value="1"/>
</dbReference>
<sequence length="313" mass="33739">MSRQGGLGRGLDALIPTATEGRSGLLTLRLGAIVPNRRQPREDFDEQGLEELAQSLRQLGMLQPVLVRPVEDGKYELIAGERRYRAAQIAGLEEIPALVRATDDSDLLTEALVENIHRVDLNPLEEAAGMQQLLDDFGLTHDELADRIGKSRPSITNTLRLLSLGPELQKRVATGALRPGHARALLAIKDENEQERIAQRVVAEGLSVRATEELARKGAAGSARTKPDSGDGTGERSGGRGSDEANRRGGSRGRSSLPHLEEALSDALATQVRIEGSADRGRIVVDYAGSEDLERLLAILGARTGEELGHEQP</sequence>
<evidence type="ECO:0000256" key="3">
    <source>
        <dbReference type="ARBA" id="ARBA00023125"/>
    </source>
</evidence>
<dbReference type="PANTHER" id="PTHR33375:SF1">
    <property type="entry name" value="CHROMOSOME-PARTITIONING PROTEIN PARB-RELATED"/>
    <property type="match status" value="1"/>
</dbReference>
<dbReference type="AlphaFoldDB" id="A0A411YFU7"/>
<reference evidence="6 7" key="1">
    <citation type="submission" date="2019-01" db="EMBL/GenBank/DDBJ databases">
        <title>Egibacter rhizosphaerae EGI 80759T.</title>
        <authorList>
            <person name="Chen D.-D."/>
            <person name="Tian Y."/>
            <person name="Jiao J.-Y."/>
            <person name="Zhang X.-T."/>
            <person name="Zhang Y.-G."/>
            <person name="Zhang Y."/>
            <person name="Xiao M."/>
            <person name="Shu W.-S."/>
            <person name="Li W.-J."/>
        </authorList>
    </citation>
    <scope>NUCLEOTIDE SEQUENCE [LARGE SCALE GENOMIC DNA]</scope>
    <source>
        <strain evidence="6 7">EGI 80759</strain>
    </source>
</reference>
<dbReference type="Pfam" id="PF02195">
    <property type="entry name" value="ParB_N"/>
    <property type="match status" value="1"/>
</dbReference>
<keyword evidence="2" id="KW-0159">Chromosome partition</keyword>
<evidence type="ECO:0000256" key="1">
    <source>
        <dbReference type="ARBA" id="ARBA00006295"/>
    </source>
</evidence>
<proteinExistence type="inferred from homology"/>
<protein>
    <submittedName>
        <fullName evidence="6">ParB/RepB/Spo0J family partition protein</fullName>
    </submittedName>
</protein>
<dbReference type="Proteomes" id="UP000291469">
    <property type="component" value="Chromosome"/>
</dbReference>
<dbReference type="PANTHER" id="PTHR33375">
    <property type="entry name" value="CHROMOSOME-PARTITIONING PROTEIN PARB-RELATED"/>
    <property type="match status" value="1"/>
</dbReference>
<dbReference type="GO" id="GO:0005694">
    <property type="term" value="C:chromosome"/>
    <property type="evidence" value="ECO:0007669"/>
    <property type="project" value="TreeGrafter"/>
</dbReference>
<gene>
    <name evidence="6" type="ORF">ER308_10850</name>
</gene>
<dbReference type="EMBL" id="CP036402">
    <property type="protein sequence ID" value="QBI20007.1"/>
    <property type="molecule type" value="Genomic_DNA"/>
</dbReference>
<dbReference type="InterPro" id="IPR041468">
    <property type="entry name" value="HTH_ParB/Spo0J"/>
</dbReference>
<dbReference type="InterPro" id="IPR003115">
    <property type="entry name" value="ParB_N"/>
</dbReference>
<keyword evidence="3" id="KW-0238">DNA-binding</keyword>
<dbReference type="CDD" id="cd16393">
    <property type="entry name" value="SPO0J_N"/>
    <property type="match status" value="1"/>
</dbReference>
<dbReference type="FunFam" id="3.90.1530.30:FF:000001">
    <property type="entry name" value="Chromosome partitioning protein ParB"/>
    <property type="match status" value="1"/>
</dbReference>
<dbReference type="InterPro" id="IPR057240">
    <property type="entry name" value="ParB_dimer_C"/>
</dbReference>
<dbReference type="Gene3D" id="1.10.10.2830">
    <property type="match status" value="1"/>
</dbReference>
<evidence type="ECO:0000313" key="7">
    <source>
        <dbReference type="Proteomes" id="UP000291469"/>
    </source>
</evidence>
<feature type="domain" description="ParB-like N-terminal" evidence="5">
    <location>
        <begin position="26"/>
        <end position="116"/>
    </location>
</feature>
<dbReference type="GO" id="GO:0003677">
    <property type="term" value="F:DNA binding"/>
    <property type="evidence" value="ECO:0007669"/>
    <property type="project" value="UniProtKB-KW"/>
</dbReference>
<dbReference type="InterPro" id="IPR004437">
    <property type="entry name" value="ParB/RepB/Spo0J"/>
</dbReference>
<evidence type="ECO:0000256" key="2">
    <source>
        <dbReference type="ARBA" id="ARBA00022829"/>
    </source>
</evidence>
<dbReference type="InterPro" id="IPR036086">
    <property type="entry name" value="ParB/Sulfiredoxin_sf"/>
</dbReference>
<keyword evidence="7" id="KW-1185">Reference proteome</keyword>
<evidence type="ECO:0000313" key="6">
    <source>
        <dbReference type="EMBL" id="QBI20007.1"/>
    </source>
</evidence>